<dbReference type="OrthoDB" id="10617272at2759"/>
<feature type="non-terminal residue" evidence="2">
    <location>
        <position position="1"/>
    </location>
</feature>
<keyword evidence="3" id="KW-1185">Reference proteome</keyword>
<dbReference type="Proteomes" id="UP000271974">
    <property type="component" value="Unassembled WGS sequence"/>
</dbReference>
<dbReference type="AlphaFoldDB" id="A0A433TX81"/>
<organism evidence="2 3">
    <name type="scientific">Elysia chlorotica</name>
    <name type="common">Eastern emerald elysia</name>
    <name type="synonym">Sea slug</name>
    <dbReference type="NCBI Taxonomy" id="188477"/>
    <lineage>
        <taxon>Eukaryota</taxon>
        <taxon>Metazoa</taxon>
        <taxon>Spiralia</taxon>
        <taxon>Lophotrochozoa</taxon>
        <taxon>Mollusca</taxon>
        <taxon>Gastropoda</taxon>
        <taxon>Heterobranchia</taxon>
        <taxon>Euthyneura</taxon>
        <taxon>Panpulmonata</taxon>
        <taxon>Sacoglossa</taxon>
        <taxon>Placobranchoidea</taxon>
        <taxon>Plakobranchidae</taxon>
        <taxon>Elysia</taxon>
    </lineage>
</organism>
<name>A0A433TX81_ELYCH</name>
<comment type="caution">
    <text evidence="2">The sequence shown here is derived from an EMBL/GenBank/DDBJ whole genome shotgun (WGS) entry which is preliminary data.</text>
</comment>
<sequence length="296" mass="34540">IIPAEVTDYIKSLSSETRKLEDELRDCDELLQYSPRQPHVSSAVVLFDDLKDIEDAANLAGLSVEEFQRKVLDDLKENDFNEDEVDKEYEEFLQLQREFAELRVDIPKEKPKILAIEDTLSSSSDKEQTLALAPASVTEDGETAVVDGAATNVVTEETTALVKYDEDQEVLGDEEGTDHVAVHSEALTSMRDFILEQLRRNEEFYKQKRQHLVKSIEKLHHEEEREMLRTEERRKRMEDKLKEEQEILRQRREEGEARLEEELRACQEQTSQELGQHQLEIDRLSEALKEERHQFE</sequence>
<proteinExistence type="predicted"/>
<evidence type="ECO:0000256" key="1">
    <source>
        <dbReference type="SAM" id="Coils"/>
    </source>
</evidence>
<protein>
    <submittedName>
        <fullName evidence="2">Uncharacterized protein</fullName>
    </submittedName>
</protein>
<accession>A0A433TX81</accession>
<keyword evidence="1" id="KW-0175">Coiled coil</keyword>
<evidence type="ECO:0000313" key="3">
    <source>
        <dbReference type="Proteomes" id="UP000271974"/>
    </source>
</evidence>
<evidence type="ECO:0000313" key="2">
    <source>
        <dbReference type="EMBL" id="RUS86135.1"/>
    </source>
</evidence>
<feature type="coiled-coil region" evidence="1">
    <location>
        <begin position="195"/>
        <end position="294"/>
    </location>
</feature>
<gene>
    <name evidence="2" type="ORF">EGW08_006083</name>
</gene>
<dbReference type="EMBL" id="RQTK01000149">
    <property type="protein sequence ID" value="RUS86135.1"/>
    <property type="molecule type" value="Genomic_DNA"/>
</dbReference>
<feature type="non-terminal residue" evidence="2">
    <location>
        <position position="296"/>
    </location>
</feature>
<reference evidence="2 3" key="1">
    <citation type="submission" date="2019-01" db="EMBL/GenBank/DDBJ databases">
        <title>A draft genome assembly of the solar-powered sea slug Elysia chlorotica.</title>
        <authorList>
            <person name="Cai H."/>
            <person name="Li Q."/>
            <person name="Fang X."/>
            <person name="Li J."/>
            <person name="Curtis N.E."/>
            <person name="Altenburger A."/>
            <person name="Shibata T."/>
            <person name="Feng M."/>
            <person name="Maeda T."/>
            <person name="Schwartz J.A."/>
            <person name="Shigenobu S."/>
            <person name="Lundholm N."/>
            <person name="Nishiyama T."/>
            <person name="Yang H."/>
            <person name="Hasebe M."/>
            <person name="Li S."/>
            <person name="Pierce S.K."/>
            <person name="Wang J."/>
        </authorList>
    </citation>
    <scope>NUCLEOTIDE SEQUENCE [LARGE SCALE GENOMIC DNA]</scope>
    <source>
        <strain evidence="2">EC2010</strain>
        <tissue evidence="2">Whole organism of an adult</tissue>
    </source>
</reference>